<name>A0A9Q3Q8R0_9BASI</name>
<dbReference type="AlphaFoldDB" id="A0A9Q3Q8R0"/>
<comment type="caution">
    <text evidence="1">The sequence shown here is derived from an EMBL/GenBank/DDBJ whole genome shotgun (WGS) entry which is preliminary data.</text>
</comment>
<protein>
    <submittedName>
        <fullName evidence="1">Uncharacterized protein</fullName>
    </submittedName>
</protein>
<accession>A0A9Q3Q8R0</accession>
<dbReference type="EMBL" id="AVOT02133803">
    <property type="protein sequence ID" value="MBW0589339.1"/>
    <property type="molecule type" value="Genomic_DNA"/>
</dbReference>
<gene>
    <name evidence="1" type="ORF">O181_129054</name>
</gene>
<organism evidence="1 2">
    <name type="scientific">Austropuccinia psidii MF-1</name>
    <dbReference type="NCBI Taxonomy" id="1389203"/>
    <lineage>
        <taxon>Eukaryota</taxon>
        <taxon>Fungi</taxon>
        <taxon>Dikarya</taxon>
        <taxon>Basidiomycota</taxon>
        <taxon>Pucciniomycotina</taxon>
        <taxon>Pucciniomycetes</taxon>
        <taxon>Pucciniales</taxon>
        <taxon>Sphaerophragmiaceae</taxon>
        <taxon>Austropuccinia</taxon>
    </lineage>
</organism>
<evidence type="ECO:0000313" key="2">
    <source>
        <dbReference type="Proteomes" id="UP000765509"/>
    </source>
</evidence>
<reference evidence="1" key="1">
    <citation type="submission" date="2021-03" db="EMBL/GenBank/DDBJ databases">
        <title>Draft genome sequence of rust myrtle Austropuccinia psidii MF-1, a brazilian biotype.</title>
        <authorList>
            <person name="Quecine M.C."/>
            <person name="Pachon D.M.R."/>
            <person name="Bonatelli M.L."/>
            <person name="Correr F.H."/>
            <person name="Franceschini L.M."/>
            <person name="Leite T.F."/>
            <person name="Margarido G.R.A."/>
            <person name="Almeida C.A."/>
            <person name="Ferrarezi J.A."/>
            <person name="Labate C.A."/>
        </authorList>
    </citation>
    <scope>NUCLEOTIDE SEQUENCE</scope>
    <source>
        <strain evidence="1">MF-1</strain>
    </source>
</reference>
<evidence type="ECO:0000313" key="1">
    <source>
        <dbReference type="EMBL" id="MBW0589339.1"/>
    </source>
</evidence>
<keyword evidence="2" id="KW-1185">Reference proteome</keyword>
<proteinExistence type="predicted"/>
<sequence length="73" mass="8186">MASASGRAGFQTPQVDHNLWKKVLFVSCRIHSRAKPTSYRNCRFEGVSACYTPCRFSKQATAAAIHSKEHPFN</sequence>
<dbReference type="Proteomes" id="UP000765509">
    <property type="component" value="Unassembled WGS sequence"/>
</dbReference>